<dbReference type="Proteomes" id="UP000196531">
    <property type="component" value="Unassembled WGS sequence"/>
</dbReference>
<proteinExistence type="inferred from homology"/>
<evidence type="ECO:0000313" key="9">
    <source>
        <dbReference type="EMBL" id="OUR99503.1"/>
    </source>
</evidence>
<evidence type="ECO:0000313" key="10">
    <source>
        <dbReference type="Proteomes" id="UP000196531"/>
    </source>
</evidence>
<protein>
    <recommendedName>
        <fullName evidence="8">Cation/H+ exchanger transmembrane domain-containing protein</fullName>
    </recommendedName>
</protein>
<feature type="transmembrane region" description="Helical" evidence="7">
    <location>
        <begin position="147"/>
        <end position="168"/>
    </location>
</feature>
<dbReference type="PANTHER" id="PTHR42751">
    <property type="entry name" value="SODIUM/HYDROGEN EXCHANGER FAMILY/TRKA DOMAIN PROTEIN"/>
    <property type="match status" value="1"/>
</dbReference>
<feature type="transmembrane region" description="Helical" evidence="7">
    <location>
        <begin position="295"/>
        <end position="319"/>
    </location>
</feature>
<evidence type="ECO:0000256" key="1">
    <source>
        <dbReference type="ARBA" id="ARBA00004141"/>
    </source>
</evidence>
<dbReference type="InterPro" id="IPR038770">
    <property type="entry name" value="Na+/solute_symporter_sf"/>
</dbReference>
<dbReference type="AlphaFoldDB" id="A0A1Y5FBK5"/>
<dbReference type="PANTHER" id="PTHR42751:SF6">
    <property type="entry name" value="CONSERVED INTEGRAL MEMBRANE TRANSPORT PROTEIN-RELATED"/>
    <property type="match status" value="1"/>
</dbReference>
<feature type="transmembrane region" description="Helical" evidence="7">
    <location>
        <begin position="56"/>
        <end position="76"/>
    </location>
</feature>
<feature type="transmembrane region" description="Helical" evidence="7">
    <location>
        <begin position="115"/>
        <end position="135"/>
    </location>
</feature>
<feature type="transmembrane region" description="Helical" evidence="7">
    <location>
        <begin position="6"/>
        <end position="24"/>
    </location>
</feature>
<dbReference type="InterPro" id="IPR006153">
    <property type="entry name" value="Cation/H_exchanger_TM"/>
</dbReference>
<evidence type="ECO:0000259" key="8">
    <source>
        <dbReference type="Pfam" id="PF00999"/>
    </source>
</evidence>
<evidence type="ECO:0000256" key="4">
    <source>
        <dbReference type="ARBA" id="ARBA00022692"/>
    </source>
</evidence>
<feature type="transmembrane region" description="Helical" evidence="7">
    <location>
        <begin position="88"/>
        <end position="109"/>
    </location>
</feature>
<reference evidence="10" key="1">
    <citation type="journal article" date="2017" name="Proc. Natl. Acad. Sci. U.S.A.">
        <title>Simulation of Deepwater Horizon oil plume reveals substrate specialization within a complex community of hydrocarbon-degraders.</title>
        <authorList>
            <person name="Hu P."/>
            <person name="Dubinsky E.A."/>
            <person name="Probst A.J."/>
            <person name="Wang J."/>
            <person name="Sieber C.M.K."/>
            <person name="Tom L.M."/>
            <person name="Gardinali P."/>
            <person name="Banfield J.F."/>
            <person name="Atlas R.M."/>
            <person name="Andersen G.L."/>
        </authorList>
    </citation>
    <scope>NUCLEOTIDE SEQUENCE [LARGE SCALE GENOMIC DNA]</scope>
</reference>
<feature type="transmembrane region" description="Helical" evidence="7">
    <location>
        <begin position="326"/>
        <end position="347"/>
    </location>
</feature>
<comment type="subcellular location">
    <subcellularLocation>
        <location evidence="1">Membrane</location>
        <topology evidence="1">Multi-pass membrane protein</topology>
    </subcellularLocation>
</comment>
<evidence type="ECO:0000256" key="5">
    <source>
        <dbReference type="ARBA" id="ARBA00022989"/>
    </source>
</evidence>
<feature type="transmembrane region" description="Helical" evidence="7">
    <location>
        <begin position="239"/>
        <end position="256"/>
    </location>
</feature>
<feature type="domain" description="Cation/H+ exchanger transmembrane" evidence="8">
    <location>
        <begin position="15"/>
        <end position="378"/>
    </location>
</feature>
<dbReference type="EMBL" id="MAAO01000002">
    <property type="protein sequence ID" value="OUR99503.1"/>
    <property type="molecule type" value="Genomic_DNA"/>
</dbReference>
<dbReference type="GO" id="GO:0016020">
    <property type="term" value="C:membrane"/>
    <property type="evidence" value="ECO:0007669"/>
    <property type="project" value="UniProtKB-SubCell"/>
</dbReference>
<feature type="transmembrane region" description="Helical" evidence="7">
    <location>
        <begin position="268"/>
        <end position="289"/>
    </location>
</feature>
<feature type="transmembrane region" description="Helical" evidence="7">
    <location>
        <begin position="359"/>
        <end position="378"/>
    </location>
</feature>
<evidence type="ECO:0000256" key="6">
    <source>
        <dbReference type="ARBA" id="ARBA00023136"/>
    </source>
</evidence>
<evidence type="ECO:0000256" key="2">
    <source>
        <dbReference type="ARBA" id="ARBA00005551"/>
    </source>
</evidence>
<feature type="transmembrane region" description="Helical" evidence="7">
    <location>
        <begin position="31"/>
        <end position="50"/>
    </location>
</feature>
<organism evidence="9 10">
    <name type="scientific">Halobacteriovorax marinus</name>
    <dbReference type="NCBI Taxonomy" id="97084"/>
    <lineage>
        <taxon>Bacteria</taxon>
        <taxon>Pseudomonadati</taxon>
        <taxon>Bdellovibrionota</taxon>
        <taxon>Bacteriovoracia</taxon>
        <taxon>Bacteriovoracales</taxon>
        <taxon>Halobacteriovoraceae</taxon>
        <taxon>Halobacteriovorax</taxon>
    </lineage>
</organism>
<keyword evidence="4 7" id="KW-0812">Transmembrane</keyword>
<keyword evidence="6 7" id="KW-0472">Membrane</keyword>
<name>A0A1Y5FBK5_9BACT</name>
<feature type="transmembrane region" description="Helical" evidence="7">
    <location>
        <begin position="180"/>
        <end position="198"/>
    </location>
</feature>
<dbReference type="Gene3D" id="1.20.1530.20">
    <property type="match status" value="1"/>
</dbReference>
<gene>
    <name evidence="9" type="ORF">A9Q84_00350</name>
</gene>
<keyword evidence="3" id="KW-0813">Transport</keyword>
<comment type="similarity">
    <text evidence="2">Belongs to the monovalent cation:proton antiporter 2 (CPA2) transporter (TC 2.A.37) family.</text>
</comment>
<dbReference type="GO" id="GO:1902600">
    <property type="term" value="P:proton transmembrane transport"/>
    <property type="evidence" value="ECO:0007669"/>
    <property type="project" value="InterPro"/>
</dbReference>
<dbReference type="GO" id="GO:0015297">
    <property type="term" value="F:antiporter activity"/>
    <property type="evidence" value="ECO:0007669"/>
    <property type="project" value="InterPro"/>
</dbReference>
<accession>A0A1Y5FBK5</accession>
<comment type="caution">
    <text evidence="9">The sequence shown here is derived from an EMBL/GenBank/DDBJ whole genome shotgun (WGS) entry which is preliminary data.</text>
</comment>
<evidence type="ECO:0000256" key="3">
    <source>
        <dbReference type="ARBA" id="ARBA00022448"/>
    </source>
</evidence>
<keyword evidence="5 7" id="KW-1133">Transmembrane helix</keyword>
<feature type="transmembrane region" description="Helical" evidence="7">
    <location>
        <begin position="218"/>
        <end position="233"/>
    </location>
</feature>
<dbReference type="Pfam" id="PF00999">
    <property type="entry name" value="Na_H_Exchanger"/>
    <property type="match status" value="1"/>
</dbReference>
<sequence>MYLDPTIHSFTGILLTIIILGITLKFFKIPYVMAYLFAGIIIGPFCLGIISDHQIMLRLESIGVMLLLFFVGMKVSMSKLIANWKIEIGGTFIQIVASLLCIGALSLWLDWTWARVILLGFVISISSTAVVLKILEDRKETDSDIGRHVIGILLIQDLALIPMIIIIEFLGGKTPEVKELLLQITGGTAIISFIVWMAKTKRNLKLPFSKLIKRDHELQVFAALLLCFGLAFISELFHLSSAIGAFTAGIIVASTKETDWVSRSLQPFYIFFVALFFVSIGMLIDPLFLMENWPVIFIMVFFALLTNTFINAFIFNFLGMNWRQSLYGGGLLSQIGEFSFVLISIGLQYKTIGEFEYQMAIYIIATTLLLCPMWISFIQHFSKKQRLPDVSTKMTTPKNGRNGKLI</sequence>
<evidence type="ECO:0000256" key="7">
    <source>
        <dbReference type="SAM" id="Phobius"/>
    </source>
</evidence>